<comment type="function">
    <text evidence="9">Core subunit of the mitochondrial membrane respiratory chain NADH dehydrogenase (Complex I) which catalyzes electron transfer from NADH through the respiratory chain, using ubiquinone as an electron acceptor. Essential for the catalytic activity of complex I.</text>
</comment>
<dbReference type="Gene3D" id="1.20.58.1610">
    <property type="entry name" value="NADH:ubiquinone/plastoquinone oxidoreductase, chain 3"/>
    <property type="match status" value="1"/>
</dbReference>
<keyword evidence="7 9" id="KW-0472">Membrane</keyword>
<dbReference type="Pfam" id="PF00507">
    <property type="entry name" value="Oxidored_q4"/>
    <property type="match status" value="1"/>
</dbReference>
<name>Q9MNJ5_HELRO</name>
<dbReference type="InterPro" id="IPR038430">
    <property type="entry name" value="NDAH_ubi_oxred_su3_sf"/>
</dbReference>
<keyword evidence="9 10" id="KW-0496">Mitochondrion</keyword>
<protein>
    <recommendedName>
        <fullName evidence="3 9">NADH-ubiquinone oxidoreductase chain 3</fullName>
        <ecNumber evidence="9">7.1.1.2</ecNumber>
    </recommendedName>
</protein>
<dbReference type="PANTHER" id="PTHR11058:SF9">
    <property type="entry name" value="NADH-UBIQUINONE OXIDOREDUCTASE CHAIN 3"/>
    <property type="match status" value="1"/>
</dbReference>
<gene>
    <name evidence="10" type="primary">nad3</name>
</gene>
<dbReference type="GO" id="GO:0008137">
    <property type="term" value="F:NADH dehydrogenase (ubiquinone) activity"/>
    <property type="evidence" value="ECO:0007669"/>
    <property type="project" value="UniProtKB-UniRule"/>
</dbReference>
<reference evidence="10" key="1">
    <citation type="journal article" date="2000" name="Mol. Biol. Evol.">
        <title>Mitochondrial genomes of Galathealinum, Helobdella, and Platynereis: sequence and gene arrangement comparisons indicate that Pogonophora is not a phylum and Annelida and Arthropoda are not sister taxa.</title>
        <authorList>
            <person name="Boore J.L."/>
            <person name="Brown W.M."/>
        </authorList>
    </citation>
    <scope>NUCLEOTIDE SEQUENCE</scope>
</reference>
<evidence type="ECO:0000256" key="7">
    <source>
        <dbReference type="ARBA" id="ARBA00023136"/>
    </source>
</evidence>
<evidence type="ECO:0000256" key="2">
    <source>
        <dbReference type="ARBA" id="ARBA00008472"/>
    </source>
</evidence>
<dbReference type="PANTHER" id="PTHR11058">
    <property type="entry name" value="NADH-UBIQUINONE OXIDOREDUCTASE CHAIN 3"/>
    <property type="match status" value="1"/>
</dbReference>
<keyword evidence="4 9" id="KW-0813">Transport</keyword>
<geneLocation type="mitochondrion" evidence="10"/>
<keyword evidence="9" id="KW-1278">Translocase</keyword>
<feature type="transmembrane region" description="Helical" evidence="9">
    <location>
        <begin position="85"/>
        <end position="105"/>
    </location>
</feature>
<evidence type="ECO:0000256" key="1">
    <source>
        <dbReference type="ARBA" id="ARBA00004370"/>
    </source>
</evidence>
<feature type="transmembrane region" description="Helical" evidence="9">
    <location>
        <begin position="57"/>
        <end position="79"/>
    </location>
</feature>
<organism evidence="10">
    <name type="scientific">Helobdella robusta</name>
    <name type="common">Californian leech</name>
    <dbReference type="NCBI Taxonomy" id="6412"/>
    <lineage>
        <taxon>Eukaryota</taxon>
        <taxon>Metazoa</taxon>
        <taxon>Spiralia</taxon>
        <taxon>Lophotrochozoa</taxon>
        <taxon>Annelida</taxon>
        <taxon>Clitellata</taxon>
        <taxon>Hirudinea</taxon>
        <taxon>Rhynchobdellida</taxon>
        <taxon>Glossiphoniidae</taxon>
        <taxon>Helobdella</taxon>
    </lineage>
</organism>
<evidence type="ECO:0000313" key="10">
    <source>
        <dbReference type="EMBL" id="AAF31684.1"/>
    </source>
</evidence>
<keyword evidence="9" id="KW-0679">Respiratory chain</keyword>
<dbReference type="AlphaFoldDB" id="Q9MNJ5"/>
<keyword evidence="9" id="KW-0249">Electron transport</keyword>
<dbReference type="EC" id="7.1.1.2" evidence="9"/>
<keyword evidence="5 9" id="KW-0812">Transmembrane</keyword>
<feature type="transmembrane region" description="Helical" evidence="9">
    <location>
        <begin position="6"/>
        <end position="26"/>
    </location>
</feature>
<dbReference type="GO" id="GO:0031966">
    <property type="term" value="C:mitochondrial membrane"/>
    <property type="evidence" value="ECO:0007669"/>
    <property type="project" value="UniProtKB-SubCell"/>
</dbReference>
<comment type="subcellular location">
    <subcellularLocation>
        <location evidence="1">Membrane</location>
    </subcellularLocation>
    <subcellularLocation>
        <location evidence="9">Mitochondrion membrane</location>
        <topology evidence="9">Multi-pass membrane protein</topology>
    </subcellularLocation>
</comment>
<evidence type="ECO:0000256" key="9">
    <source>
        <dbReference type="RuleBase" id="RU003640"/>
    </source>
</evidence>
<keyword evidence="9" id="KW-0830">Ubiquinone</keyword>
<evidence type="ECO:0000256" key="8">
    <source>
        <dbReference type="ARBA" id="ARBA00049551"/>
    </source>
</evidence>
<comment type="catalytic activity">
    <reaction evidence="8 9">
        <text>a ubiquinone + NADH + 5 H(+)(in) = a ubiquinol + NAD(+) + 4 H(+)(out)</text>
        <dbReference type="Rhea" id="RHEA:29091"/>
        <dbReference type="Rhea" id="RHEA-COMP:9565"/>
        <dbReference type="Rhea" id="RHEA-COMP:9566"/>
        <dbReference type="ChEBI" id="CHEBI:15378"/>
        <dbReference type="ChEBI" id="CHEBI:16389"/>
        <dbReference type="ChEBI" id="CHEBI:17976"/>
        <dbReference type="ChEBI" id="CHEBI:57540"/>
        <dbReference type="ChEBI" id="CHEBI:57945"/>
        <dbReference type="EC" id="7.1.1.2"/>
    </reaction>
</comment>
<keyword evidence="6 9" id="KW-1133">Transmembrane helix</keyword>
<keyword evidence="9" id="KW-0520">NAD</keyword>
<evidence type="ECO:0000256" key="6">
    <source>
        <dbReference type="ARBA" id="ARBA00022989"/>
    </source>
</evidence>
<dbReference type="EMBL" id="AF178680">
    <property type="protein sequence ID" value="AAF31684.1"/>
    <property type="molecule type" value="Genomic_DNA"/>
</dbReference>
<accession>Q9MNJ5</accession>
<sequence>MLIMTIIFIVSLMIPTLVFSLSLLLFHRMNLDRNKMSPFECGFDPNNQARLPFSTRFFLLAIIFIVFDIEVVLLMPFPILMATSLSFQHIMIFLLFLLILLLGLIHEWNEGSINWLS</sequence>
<dbReference type="InterPro" id="IPR000440">
    <property type="entry name" value="NADH_UbQ/plastoQ_OxRdtase_su3"/>
</dbReference>
<evidence type="ECO:0000256" key="3">
    <source>
        <dbReference type="ARBA" id="ARBA00021007"/>
    </source>
</evidence>
<evidence type="ECO:0000256" key="4">
    <source>
        <dbReference type="ARBA" id="ARBA00022448"/>
    </source>
</evidence>
<evidence type="ECO:0000256" key="5">
    <source>
        <dbReference type="ARBA" id="ARBA00022692"/>
    </source>
</evidence>
<comment type="similarity">
    <text evidence="2 9">Belongs to the complex I subunit 3 family.</text>
</comment>
<proteinExistence type="inferred from homology"/>